<feature type="region of interest" description="Disordered" evidence="1">
    <location>
        <begin position="207"/>
        <end position="265"/>
    </location>
</feature>
<evidence type="ECO:0000313" key="3">
    <source>
        <dbReference type="Proteomes" id="UP000504638"/>
    </source>
</evidence>
<organism evidence="2">
    <name type="scientific">Eremomyces bilateralis CBS 781.70</name>
    <dbReference type="NCBI Taxonomy" id="1392243"/>
    <lineage>
        <taxon>Eukaryota</taxon>
        <taxon>Fungi</taxon>
        <taxon>Dikarya</taxon>
        <taxon>Ascomycota</taxon>
        <taxon>Pezizomycotina</taxon>
        <taxon>Dothideomycetes</taxon>
        <taxon>Dothideomycetes incertae sedis</taxon>
        <taxon>Eremomycetales</taxon>
        <taxon>Eremomycetaceae</taxon>
        <taxon>Eremomyces</taxon>
    </lineage>
</organism>
<feature type="region of interest" description="Disordered" evidence="1">
    <location>
        <begin position="85"/>
        <end position="127"/>
    </location>
</feature>
<protein>
    <submittedName>
        <fullName evidence="2 4">Uncharacterized protein</fullName>
    </submittedName>
</protein>
<reference evidence="4" key="3">
    <citation type="submission" date="2025-04" db="UniProtKB">
        <authorList>
            <consortium name="RefSeq"/>
        </authorList>
    </citation>
    <scope>IDENTIFICATION</scope>
    <source>
        <strain evidence="4">CBS 781.70</strain>
    </source>
</reference>
<dbReference type="GeneID" id="54418747"/>
<accession>A0A6G1FYT9</accession>
<dbReference type="RefSeq" id="XP_033532569.1">
    <property type="nucleotide sequence ID" value="XM_033678177.1"/>
</dbReference>
<keyword evidence="3" id="KW-1185">Reference proteome</keyword>
<evidence type="ECO:0000256" key="1">
    <source>
        <dbReference type="SAM" id="MobiDB-lite"/>
    </source>
</evidence>
<dbReference type="Proteomes" id="UP000504638">
    <property type="component" value="Unplaced"/>
</dbReference>
<feature type="compositionally biased region" description="Basic residues" evidence="1">
    <location>
        <begin position="98"/>
        <end position="110"/>
    </location>
</feature>
<dbReference type="AlphaFoldDB" id="A0A6G1FYT9"/>
<reference evidence="2 4" key="1">
    <citation type="submission" date="2020-01" db="EMBL/GenBank/DDBJ databases">
        <authorList>
            <consortium name="DOE Joint Genome Institute"/>
            <person name="Haridas S."/>
            <person name="Albert R."/>
            <person name="Binder M."/>
            <person name="Bloem J."/>
            <person name="Labutti K."/>
            <person name="Salamov A."/>
            <person name="Andreopoulos B."/>
            <person name="Baker S.E."/>
            <person name="Barry K."/>
            <person name="Bills G."/>
            <person name="Bluhm B.H."/>
            <person name="Cannon C."/>
            <person name="Castanera R."/>
            <person name="Culley D.E."/>
            <person name="Daum C."/>
            <person name="Ezra D."/>
            <person name="Gonzalez J.B."/>
            <person name="Henrissat B."/>
            <person name="Kuo A."/>
            <person name="Liang C."/>
            <person name="Lipzen A."/>
            <person name="Lutzoni F."/>
            <person name="Magnuson J."/>
            <person name="Mondo S."/>
            <person name="Nolan M."/>
            <person name="Ohm R."/>
            <person name="Pangilinan J."/>
            <person name="Park H.-J."/>
            <person name="Ramirez L."/>
            <person name="Alfaro M."/>
            <person name="Sun H."/>
            <person name="Tritt A."/>
            <person name="Yoshinaga Y."/>
            <person name="Zwiers L.-H."/>
            <person name="Turgeon B.G."/>
            <person name="Goodwin S.B."/>
            <person name="Spatafora J.W."/>
            <person name="Crous P.W."/>
            <person name="Grigoriev I.V."/>
        </authorList>
    </citation>
    <scope>NUCLEOTIDE SEQUENCE</scope>
    <source>
        <strain evidence="2 4">CBS 781.70</strain>
    </source>
</reference>
<name>A0A6G1FYT9_9PEZI</name>
<sequence>MRPTWYSIDLPHPENIRERFGEGGIPMCHQEVTDLANHERLITGRLSIGGPTSVAMSCYGRYQKYLVDINDPDQPPEVGYISLIRTREHATDNTNQTRPKRRNRRDKHHTPSSQAAQAEPEEDHKNPMAEMDPQVMADNLKNPAAKLARVIERIDNEEAAKASGEASKDSAEVLNSAEILKDLGAVVDKQAMPDNVKNPAAELAPVIERIDSKEAAKSSTDAPKGSGEAPKDIGMPGVQGGADKVQLPTINEEGIMTGKENETPN</sequence>
<dbReference type="EMBL" id="ML975163">
    <property type="protein sequence ID" value="KAF1810938.1"/>
    <property type="molecule type" value="Genomic_DNA"/>
</dbReference>
<evidence type="ECO:0000313" key="4">
    <source>
        <dbReference type="RefSeq" id="XP_033532569.1"/>
    </source>
</evidence>
<evidence type="ECO:0000313" key="2">
    <source>
        <dbReference type="EMBL" id="KAF1810938.1"/>
    </source>
</evidence>
<reference evidence="4" key="2">
    <citation type="submission" date="2020-04" db="EMBL/GenBank/DDBJ databases">
        <authorList>
            <consortium name="NCBI Genome Project"/>
        </authorList>
    </citation>
    <scope>NUCLEOTIDE SEQUENCE</scope>
    <source>
        <strain evidence="4">CBS 781.70</strain>
    </source>
</reference>
<proteinExistence type="predicted"/>
<gene>
    <name evidence="2 4" type="ORF">P152DRAFT_450537</name>
</gene>